<protein>
    <recommendedName>
        <fullName evidence="3">Lysylphosphatidylglycerol synthetase family protein</fullName>
    </recommendedName>
</protein>
<feature type="transmembrane region" description="Helical" evidence="1">
    <location>
        <begin position="192"/>
        <end position="215"/>
    </location>
</feature>
<feature type="transmembrane region" description="Helical" evidence="1">
    <location>
        <begin position="46"/>
        <end position="66"/>
    </location>
</feature>
<feature type="transmembrane region" description="Helical" evidence="1">
    <location>
        <begin position="12"/>
        <end position="31"/>
    </location>
</feature>
<accession>A0A923G7Z8</accession>
<reference evidence="2" key="1">
    <citation type="journal article" date="2020" name="Microorganisms">
        <title>Reliable Identification of Environmental Pseudomonas Isolates Using the rpoD Gene.</title>
        <authorList>
            <consortium name="The Broad Institute Genome Sequencing Platform"/>
            <person name="Girard L."/>
            <person name="Lood C."/>
            <person name="Rokni-Zadeh H."/>
            <person name="van Noort V."/>
            <person name="Lavigne R."/>
            <person name="De Mot R."/>
        </authorList>
    </citation>
    <scope>NUCLEOTIDE SEQUENCE</scope>
    <source>
        <strain evidence="2">BW13M1</strain>
    </source>
</reference>
<dbReference type="EMBL" id="JABWRJ010000012">
    <property type="protein sequence ID" value="MBC3446381.1"/>
    <property type="molecule type" value="Genomic_DNA"/>
</dbReference>
<feature type="transmembrane region" description="Helical" evidence="1">
    <location>
        <begin position="130"/>
        <end position="148"/>
    </location>
</feature>
<comment type="caution">
    <text evidence="2">The sequence shown here is derived from an EMBL/GenBank/DDBJ whole genome shotgun (WGS) entry which is preliminary data.</text>
</comment>
<sequence>MTRSRSRQATLALIKRCWILLVLAGLSYYLWNNGQQMIRTLFEIPTFNLLSALGCILFGKLTALYLMRASLQLQNSQLKGWRENLWVYASSDAAKYMPGGVWAIVGRIVHYRNHGMTPATISKTLLLENFGFAITAVLLSLPIGLMLLARQGWPVALLAVLICATAGLALAASVLLAQHFGLLSVDGKSMRITFGALTVMLLGWIAMGTSFFLLVPGHNNIHHWLWSIGAYTTAFITGMAAIFAPAGAGVREGVLALAGQFSNMPTTLLLGAAILNRVIWVVADLCVFSFALLVRLYKK</sequence>
<keyword evidence="1" id="KW-1133">Transmembrane helix</keyword>
<dbReference type="AlphaFoldDB" id="A0A923G7Z8"/>
<evidence type="ECO:0000256" key="1">
    <source>
        <dbReference type="SAM" id="Phobius"/>
    </source>
</evidence>
<feature type="transmembrane region" description="Helical" evidence="1">
    <location>
        <begin position="155"/>
        <end position="180"/>
    </location>
</feature>
<feature type="transmembrane region" description="Helical" evidence="1">
    <location>
        <begin position="268"/>
        <end position="294"/>
    </location>
</feature>
<feature type="transmembrane region" description="Helical" evidence="1">
    <location>
        <begin position="224"/>
        <end position="248"/>
    </location>
</feature>
<dbReference type="RefSeq" id="WP_186733271.1">
    <property type="nucleotide sequence ID" value="NZ_JABWRJ020000001.1"/>
</dbReference>
<keyword evidence="1" id="KW-0472">Membrane</keyword>
<evidence type="ECO:0000313" key="2">
    <source>
        <dbReference type="EMBL" id="MBC3446381.1"/>
    </source>
</evidence>
<proteinExistence type="predicted"/>
<evidence type="ECO:0008006" key="3">
    <source>
        <dbReference type="Google" id="ProtNLM"/>
    </source>
</evidence>
<organism evidence="2">
    <name type="scientific">Pseudomonas peradeniyensis</name>
    <dbReference type="NCBI Taxonomy" id="2745488"/>
    <lineage>
        <taxon>Bacteria</taxon>
        <taxon>Pseudomonadati</taxon>
        <taxon>Pseudomonadota</taxon>
        <taxon>Gammaproteobacteria</taxon>
        <taxon>Pseudomonadales</taxon>
        <taxon>Pseudomonadaceae</taxon>
        <taxon>Pseudomonas</taxon>
    </lineage>
</organism>
<feature type="transmembrane region" description="Helical" evidence="1">
    <location>
        <begin position="86"/>
        <end position="110"/>
    </location>
</feature>
<keyword evidence="1" id="KW-0812">Transmembrane</keyword>
<name>A0A923G7Z8_9PSED</name>
<reference evidence="2" key="2">
    <citation type="submission" date="2020-07" db="EMBL/GenBank/DDBJ databases">
        <authorList>
            <person name="Lood C."/>
            <person name="Girard L."/>
        </authorList>
    </citation>
    <scope>NUCLEOTIDE SEQUENCE</scope>
    <source>
        <strain evidence="2">BW13M1</strain>
    </source>
</reference>
<gene>
    <name evidence="2" type="ORF">HU751_11395</name>
</gene>